<evidence type="ECO:0000256" key="1">
    <source>
        <dbReference type="ARBA" id="ARBA00004604"/>
    </source>
</evidence>
<feature type="region of interest" description="Disordered" evidence="4">
    <location>
        <begin position="1"/>
        <end position="55"/>
    </location>
</feature>
<dbReference type="GO" id="GO:0005730">
    <property type="term" value="C:nucleolus"/>
    <property type="evidence" value="ECO:0007669"/>
    <property type="project" value="UniProtKB-SubCell"/>
</dbReference>
<organism evidence="5 6">
    <name type="scientific">Penicillium angulare</name>
    <dbReference type="NCBI Taxonomy" id="116970"/>
    <lineage>
        <taxon>Eukaryota</taxon>
        <taxon>Fungi</taxon>
        <taxon>Dikarya</taxon>
        <taxon>Ascomycota</taxon>
        <taxon>Pezizomycotina</taxon>
        <taxon>Eurotiomycetes</taxon>
        <taxon>Eurotiomycetidae</taxon>
        <taxon>Eurotiales</taxon>
        <taxon>Aspergillaceae</taxon>
        <taxon>Penicillium</taxon>
    </lineage>
</organism>
<dbReference type="Pfam" id="PF06229">
    <property type="entry name" value="FRG1"/>
    <property type="match status" value="1"/>
</dbReference>
<dbReference type="PANTHER" id="PTHR12928:SF0">
    <property type="entry name" value="FSHD REGION GENE 1"/>
    <property type="match status" value="1"/>
</dbReference>
<comment type="subcellular location">
    <subcellularLocation>
        <location evidence="1">Nucleus</location>
        <location evidence="1">Nucleolus</location>
    </subcellularLocation>
</comment>
<reference evidence="5" key="2">
    <citation type="journal article" date="2023" name="IMA Fungus">
        <title>Comparative genomic study of the Penicillium genus elucidates a diverse pangenome and 15 lateral gene transfer events.</title>
        <authorList>
            <person name="Petersen C."/>
            <person name="Sorensen T."/>
            <person name="Nielsen M.R."/>
            <person name="Sondergaard T.E."/>
            <person name="Sorensen J.L."/>
            <person name="Fitzpatrick D.A."/>
            <person name="Frisvad J.C."/>
            <person name="Nielsen K.L."/>
        </authorList>
    </citation>
    <scope>NUCLEOTIDE SEQUENCE</scope>
    <source>
        <strain evidence="5">IBT 30069</strain>
    </source>
</reference>
<dbReference type="CDD" id="cd23339">
    <property type="entry name" value="beta-trefoil_FSCN_fungal_FRG1-like"/>
    <property type="match status" value="1"/>
</dbReference>
<protein>
    <recommendedName>
        <fullName evidence="7">FRG1-like family-domain-containing protein</fullName>
    </recommendedName>
</protein>
<name>A0A9W9KIE2_9EURO</name>
<gene>
    <name evidence="5" type="ORF">N7456_003057</name>
</gene>
<dbReference type="PANTHER" id="PTHR12928">
    <property type="entry name" value="FRG1 PROTEIN"/>
    <property type="match status" value="1"/>
</dbReference>
<reference evidence="5" key="1">
    <citation type="submission" date="2022-11" db="EMBL/GenBank/DDBJ databases">
        <authorList>
            <person name="Petersen C."/>
        </authorList>
    </citation>
    <scope>NUCLEOTIDE SEQUENCE</scope>
    <source>
        <strain evidence="5">IBT 30069</strain>
    </source>
</reference>
<keyword evidence="6" id="KW-1185">Reference proteome</keyword>
<comment type="caution">
    <text evidence="5">The sequence shown here is derived from an EMBL/GenBank/DDBJ whole genome shotgun (WGS) entry which is preliminary data.</text>
</comment>
<dbReference type="Proteomes" id="UP001149165">
    <property type="component" value="Unassembled WGS sequence"/>
</dbReference>
<evidence type="ECO:0000313" key="5">
    <source>
        <dbReference type="EMBL" id="KAJ5106382.1"/>
    </source>
</evidence>
<evidence type="ECO:0000313" key="6">
    <source>
        <dbReference type="Proteomes" id="UP001149165"/>
    </source>
</evidence>
<dbReference type="InterPro" id="IPR010414">
    <property type="entry name" value="FRG1"/>
</dbReference>
<dbReference type="OrthoDB" id="5539371at2759"/>
<evidence type="ECO:0000256" key="3">
    <source>
        <dbReference type="ARBA" id="ARBA00023242"/>
    </source>
</evidence>
<proteinExistence type="inferred from homology"/>
<accession>A0A9W9KIE2</accession>
<evidence type="ECO:0000256" key="4">
    <source>
        <dbReference type="SAM" id="MobiDB-lite"/>
    </source>
</evidence>
<dbReference type="GO" id="GO:0051015">
    <property type="term" value="F:actin filament binding"/>
    <property type="evidence" value="ECO:0007669"/>
    <property type="project" value="TreeGrafter"/>
</dbReference>
<dbReference type="AlphaFoldDB" id="A0A9W9KIE2"/>
<dbReference type="Gene3D" id="2.80.10.50">
    <property type="match status" value="1"/>
</dbReference>
<comment type="similarity">
    <text evidence="2">Belongs to the FRG1 family.</text>
</comment>
<evidence type="ECO:0000256" key="2">
    <source>
        <dbReference type="ARBA" id="ARBA00010878"/>
    </source>
</evidence>
<sequence>MVKPLTFKGDKPKKRKVRSDDPEKSSTKTRKTTGPDPEADDENPPDDTSWVSADAPSDLGGPIVLVLPSDKATCVASDANGVVFASELENLIDGDAGTAEPHDVRQVWVVTKVAGTEGYSFKGHHGKYLSCDNHGIMSATASAVGHYESFIVIPSPDIGGTFYLQTRGGDAESFLCVKESAKASSGVEIRGDAETISFETGVRIRMQARFKPRLRATKESKAYEKISKKELEELVGRSLDDDEVKRLRRARREGNFHEEMLDVKVKGKHDKWA</sequence>
<evidence type="ECO:0008006" key="7">
    <source>
        <dbReference type="Google" id="ProtNLM"/>
    </source>
</evidence>
<dbReference type="SUPFAM" id="SSF50405">
    <property type="entry name" value="Actin-crosslinking proteins"/>
    <property type="match status" value="1"/>
</dbReference>
<dbReference type="GO" id="GO:0071013">
    <property type="term" value="C:catalytic step 2 spliceosome"/>
    <property type="evidence" value="ECO:0007669"/>
    <property type="project" value="TreeGrafter"/>
</dbReference>
<dbReference type="InterPro" id="IPR008999">
    <property type="entry name" value="Actin-crosslinking"/>
</dbReference>
<dbReference type="EMBL" id="JAPQKH010000003">
    <property type="protein sequence ID" value="KAJ5106382.1"/>
    <property type="molecule type" value="Genomic_DNA"/>
</dbReference>
<keyword evidence="3" id="KW-0539">Nucleus</keyword>